<keyword evidence="6 8" id="KW-0378">Hydrolase</keyword>
<dbReference type="GO" id="GO:0005886">
    <property type="term" value="C:plasma membrane"/>
    <property type="evidence" value="ECO:0007669"/>
    <property type="project" value="UniProtKB-SubCell"/>
</dbReference>
<dbReference type="GO" id="GO:0006465">
    <property type="term" value="P:signal peptide processing"/>
    <property type="evidence" value="ECO:0007669"/>
    <property type="project" value="InterPro"/>
</dbReference>
<evidence type="ECO:0000256" key="7">
    <source>
        <dbReference type="PIRSR" id="PIRSR600223-1"/>
    </source>
</evidence>
<comment type="similarity">
    <text evidence="3 8">Belongs to the peptidase S26 family.</text>
</comment>
<evidence type="ECO:0000256" key="2">
    <source>
        <dbReference type="ARBA" id="ARBA00004401"/>
    </source>
</evidence>
<reference evidence="11" key="1">
    <citation type="journal article" date="2016" name="Genome Announc.">
        <title>Complete genome sequence of Alkaliphilus metalliredigens strain QYMF, an alkaliphilic and metal-reducing bacterium isolated from borax-contaminated leachate ponds.</title>
        <authorList>
            <person name="Hwang C."/>
            <person name="Copeland A."/>
            <person name="Lucas S."/>
            <person name="Lapidus A."/>
            <person name="Barry K."/>
            <person name="Detter J.C."/>
            <person name="Glavina Del Rio T."/>
            <person name="Hammon N."/>
            <person name="Israni S."/>
            <person name="Dalin E."/>
            <person name="Tice H."/>
            <person name="Pitluck S."/>
            <person name="Chertkov O."/>
            <person name="Brettin T."/>
            <person name="Bruce D."/>
            <person name="Han C."/>
            <person name="Schmutz J."/>
            <person name="Larimer F."/>
            <person name="Land M.L."/>
            <person name="Hauser L."/>
            <person name="Kyrpides N."/>
            <person name="Mikhailova N."/>
            <person name="Ye Q."/>
            <person name="Zhou J."/>
            <person name="Richardson P."/>
            <person name="Fields M.W."/>
        </authorList>
    </citation>
    <scope>NUCLEOTIDE SEQUENCE [LARGE SCALE GENOMIC DNA]</scope>
    <source>
        <strain evidence="11">QYMF</strain>
    </source>
</reference>
<name>A6TU87_ALKMQ</name>
<dbReference type="Proteomes" id="UP000001572">
    <property type="component" value="Chromosome"/>
</dbReference>
<dbReference type="NCBIfam" id="TIGR02227">
    <property type="entry name" value="sigpep_I_bact"/>
    <property type="match status" value="1"/>
</dbReference>
<dbReference type="GO" id="GO:0004252">
    <property type="term" value="F:serine-type endopeptidase activity"/>
    <property type="evidence" value="ECO:0007669"/>
    <property type="project" value="InterPro"/>
</dbReference>
<organism evidence="10 11">
    <name type="scientific">Alkaliphilus metalliredigens (strain QYMF)</name>
    <dbReference type="NCBI Taxonomy" id="293826"/>
    <lineage>
        <taxon>Bacteria</taxon>
        <taxon>Bacillati</taxon>
        <taxon>Bacillota</taxon>
        <taxon>Clostridia</taxon>
        <taxon>Peptostreptococcales</taxon>
        <taxon>Natronincolaceae</taxon>
        <taxon>Alkaliphilus</taxon>
    </lineage>
</organism>
<dbReference type="PROSITE" id="PS00501">
    <property type="entry name" value="SPASE_I_1"/>
    <property type="match status" value="1"/>
</dbReference>
<dbReference type="Pfam" id="PF10502">
    <property type="entry name" value="Peptidase_S26"/>
    <property type="match status" value="1"/>
</dbReference>
<keyword evidence="5 8" id="KW-0645">Protease</keyword>
<comment type="subcellular location">
    <subcellularLocation>
        <location evidence="2">Cell membrane</location>
        <topology evidence="2">Single-pass type II membrane protein</topology>
    </subcellularLocation>
    <subcellularLocation>
        <location evidence="8">Membrane</location>
        <topology evidence="8">Single-pass type II membrane protein</topology>
    </subcellularLocation>
</comment>
<dbReference type="KEGG" id="amt:Amet_3633"/>
<dbReference type="InterPro" id="IPR000223">
    <property type="entry name" value="Pept_S26A_signal_pept_1"/>
</dbReference>
<feature type="domain" description="Peptidase S26" evidence="9">
    <location>
        <begin position="6"/>
        <end position="163"/>
    </location>
</feature>
<evidence type="ECO:0000313" key="10">
    <source>
        <dbReference type="EMBL" id="ABR49755.1"/>
    </source>
</evidence>
<evidence type="ECO:0000256" key="1">
    <source>
        <dbReference type="ARBA" id="ARBA00000677"/>
    </source>
</evidence>
<dbReference type="HOGENOM" id="CLU_028723_5_3_9"/>
<gene>
    <name evidence="10" type="ordered locus">Amet_3633</name>
</gene>
<dbReference type="PANTHER" id="PTHR43390:SF1">
    <property type="entry name" value="CHLOROPLAST PROCESSING PEPTIDASE"/>
    <property type="match status" value="1"/>
</dbReference>
<dbReference type="eggNOG" id="COG0681">
    <property type="taxonomic scope" value="Bacteria"/>
</dbReference>
<dbReference type="RefSeq" id="WP_012064715.1">
    <property type="nucleotide sequence ID" value="NC_009633.1"/>
</dbReference>
<evidence type="ECO:0000256" key="8">
    <source>
        <dbReference type="RuleBase" id="RU362042"/>
    </source>
</evidence>
<dbReference type="STRING" id="293826.Amet_3633"/>
<evidence type="ECO:0000313" key="11">
    <source>
        <dbReference type="Proteomes" id="UP000001572"/>
    </source>
</evidence>
<evidence type="ECO:0000259" key="9">
    <source>
        <dbReference type="Pfam" id="PF10502"/>
    </source>
</evidence>
<dbReference type="PROSITE" id="PS00761">
    <property type="entry name" value="SPASE_I_3"/>
    <property type="match status" value="1"/>
</dbReference>
<evidence type="ECO:0000256" key="4">
    <source>
        <dbReference type="ARBA" id="ARBA00013208"/>
    </source>
</evidence>
<dbReference type="Gene3D" id="2.10.109.10">
    <property type="entry name" value="Umud Fragment, subunit A"/>
    <property type="match status" value="1"/>
</dbReference>
<evidence type="ECO:0000256" key="5">
    <source>
        <dbReference type="ARBA" id="ARBA00022670"/>
    </source>
</evidence>
<dbReference type="InterPro" id="IPR019533">
    <property type="entry name" value="Peptidase_S26"/>
</dbReference>
<dbReference type="EMBL" id="CP000724">
    <property type="protein sequence ID" value="ABR49755.1"/>
    <property type="molecule type" value="Genomic_DNA"/>
</dbReference>
<dbReference type="SUPFAM" id="SSF51306">
    <property type="entry name" value="LexA/Signal peptidase"/>
    <property type="match status" value="1"/>
</dbReference>
<dbReference type="EC" id="3.4.21.89" evidence="4 8"/>
<evidence type="ECO:0000256" key="6">
    <source>
        <dbReference type="ARBA" id="ARBA00022801"/>
    </source>
</evidence>
<dbReference type="AlphaFoldDB" id="A6TU87"/>
<dbReference type="InterPro" id="IPR036286">
    <property type="entry name" value="LexA/Signal_pep-like_sf"/>
</dbReference>
<proteinExistence type="inferred from homology"/>
<evidence type="ECO:0000256" key="3">
    <source>
        <dbReference type="ARBA" id="ARBA00009370"/>
    </source>
</evidence>
<protein>
    <recommendedName>
        <fullName evidence="4 8">Signal peptidase I</fullName>
        <ecNumber evidence="4 8">3.4.21.89</ecNumber>
    </recommendedName>
</protein>
<sequence length="173" mass="19107">MKKKIMEWRKVIIFAAIISLVIAILARPTIITGESMTPTLGHGCVLFVNQLNYKTKEPTHGDIIVFKSNIKVDGKKIELIKRVIALEGEQITIGDGKVFINQEELEEPYIPQGMLTLGELDGVVPKGRVFVLGDNRINSTDSRSYKVGSVKVDAVVGKAYFRLLPLSLVGSVR</sequence>
<dbReference type="InterPro" id="IPR019756">
    <property type="entry name" value="Pept_S26A_signal_pept_1_Ser-AS"/>
</dbReference>
<feature type="active site" evidence="7">
    <location>
        <position position="35"/>
    </location>
</feature>
<dbReference type="GO" id="GO:0009003">
    <property type="term" value="F:signal peptidase activity"/>
    <property type="evidence" value="ECO:0007669"/>
    <property type="project" value="UniProtKB-EC"/>
</dbReference>
<dbReference type="PANTHER" id="PTHR43390">
    <property type="entry name" value="SIGNAL PEPTIDASE I"/>
    <property type="match status" value="1"/>
</dbReference>
<dbReference type="CDD" id="cd06530">
    <property type="entry name" value="S26_SPase_I"/>
    <property type="match status" value="1"/>
</dbReference>
<accession>A6TU87</accession>
<keyword evidence="11" id="KW-1185">Reference proteome</keyword>
<dbReference type="PRINTS" id="PR00727">
    <property type="entry name" value="LEADERPTASE"/>
</dbReference>
<dbReference type="InterPro" id="IPR019758">
    <property type="entry name" value="Pept_S26A_signal_pept_1_CS"/>
</dbReference>
<comment type="catalytic activity">
    <reaction evidence="1 8">
        <text>Cleavage of hydrophobic, N-terminal signal or leader sequences from secreted and periplasmic proteins.</text>
        <dbReference type="EC" id="3.4.21.89"/>
    </reaction>
</comment>
<feature type="active site" evidence="7">
    <location>
        <position position="81"/>
    </location>
</feature>